<dbReference type="InterPro" id="IPR029044">
    <property type="entry name" value="Nucleotide-diphossugar_trans"/>
</dbReference>
<comment type="caution">
    <text evidence="2">The sequence shown here is derived from an EMBL/GenBank/DDBJ whole genome shotgun (WGS) entry which is preliminary data.</text>
</comment>
<keyword evidence="2" id="KW-0328">Glycosyltransferase</keyword>
<keyword evidence="3" id="KW-1185">Reference proteome</keyword>
<keyword evidence="2" id="KW-0808">Transferase</keyword>
<feature type="domain" description="Glycosyltransferase 2-like" evidence="1">
    <location>
        <begin position="18"/>
        <end position="113"/>
    </location>
</feature>
<dbReference type="Pfam" id="PF00535">
    <property type="entry name" value="Glycos_transf_2"/>
    <property type="match status" value="1"/>
</dbReference>
<proteinExistence type="predicted"/>
<dbReference type="InterPro" id="IPR001173">
    <property type="entry name" value="Glyco_trans_2-like"/>
</dbReference>
<dbReference type="SUPFAM" id="SSF53448">
    <property type="entry name" value="Nucleotide-diphospho-sugar transferases"/>
    <property type="match status" value="1"/>
</dbReference>
<evidence type="ECO:0000313" key="3">
    <source>
        <dbReference type="Proteomes" id="UP001230915"/>
    </source>
</evidence>
<dbReference type="EMBL" id="JAVHUL010000001">
    <property type="protein sequence ID" value="MDQ7916095.1"/>
    <property type="molecule type" value="Genomic_DNA"/>
</dbReference>
<dbReference type="Proteomes" id="UP001230915">
    <property type="component" value="Unassembled WGS sequence"/>
</dbReference>
<accession>A0ABU0ZXA8</accession>
<name>A0ABU0ZXA8_9FLAO</name>
<dbReference type="EC" id="2.4.-.-" evidence="2"/>
<sequence length="246" mass="28364">MFVNNDIHKHHILIINQTDAEHQLSSDFLNIRVINTEDRGLSKSRNLAIKNAVKSICIVADDDVVYTNGFAKTVVDAHNKHALAGLISFQAKNFSEKPYKKYNNKEREITAVRKEIPLSSIEMTFKKKIIIENKIFFNELFGLGSYFPSGEEELFLKELLSKQIKIFHVPKVIVSHADESSTSNPGSNHFIRARAAAKYLQYGNWSLLWMLKFLFFLIRKKHIKASSFVEKYRVGYQAIKEIKRVT</sequence>
<dbReference type="CDD" id="cd00761">
    <property type="entry name" value="Glyco_tranf_GTA_type"/>
    <property type="match status" value="1"/>
</dbReference>
<dbReference type="Gene3D" id="3.90.550.10">
    <property type="entry name" value="Spore Coat Polysaccharide Biosynthesis Protein SpsA, Chain A"/>
    <property type="match status" value="1"/>
</dbReference>
<reference evidence="2 3" key="1">
    <citation type="submission" date="2023-08" db="EMBL/GenBank/DDBJ databases">
        <title>Mesonia sp. MT50, isolated from deep-sea sediment of the Mariana Trench.</title>
        <authorList>
            <person name="Fu H."/>
        </authorList>
    </citation>
    <scope>NUCLEOTIDE SEQUENCE [LARGE SCALE GENOMIC DNA]</scope>
    <source>
        <strain evidence="2 3">MT50</strain>
    </source>
</reference>
<evidence type="ECO:0000313" key="2">
    <source>
        <dbReference type="EMBL" id="MDQ7916095.1"/>
    </source>
</evidence>
<dbReference type="RefSeq" id="WP_308862703.1">
    <property type="nucleotide sequence ID" value="NZ_JAVHUL010000001.1"/>
</dbReference>
<evidence type="ECO:0000259" key="1">
    <source>
        <dbReference type="Pfam" id="PF00535"/>
    </source>
</evidence>
<gene>
    <name evidence="2" type="ORF">RBU60_00770</name>
</gene>
<dbReference type="GO" id="GO:0016757">
    <property type="term" value="F:glycosyltransferase activity"/>
    <property type="evidence" value="ECO:0007669"/>
    <property type="project" value="UniProtKB-KW"/>
</dbReference>
<protein>
    <submittedName>
        <fullName evidence="2">Glycosyltransferase family A protein</fullName>
        <ecNumber evidence="2">2.4.-.-</ecNumber>
    </submittedName>
</protein>
<organism evidence="2 3">
    <name type="scientific">Mesonia profundi</name>
    <dbReference type="NCBI Taxonomy" id="3070998"/>
    <lineage>
        <taxon>Bacteria</taxon>
        <taxon>Pseudomonadati</taxon>
        <taxon>Bacteroidota</taxon>
        <taxon>Flavobacteriia</taxon>
        <taxon>Flavobacteriales</taxon>
        <taxon>Flavobacteriaceae</taxon>
        <taxon>Mesonia</taxon>
    </lineage>
</organism>